<dbReference type="InterPro" id="IPR036259">
    <property type="entry name" value="MFS_trans_sf"/>
</dbReference>
<accession>A0A931DQ41</accession>
<feature type="transmembrane region" description="Helical" evidence="6">
    <location>
        <begin position="363"/>
        <end position="387"/>
    </location>
</feature>
<dbReference type="AlphaFoldDB" id="A0A931DQ41"/>
<feature type="transmembrane region" description="Helical" evidence="6">
    <location>
        <begin position="275"/>
        <end position="293"/>
    </location>
</feature>
<sequence length="429" mass="44736">MKGTGPQGDAPYGWKPLVVLATVGIIDRFEQQLLPGVLPFIQEEWGFSDTAAGMLPLGSALAAVLISPLAGYLADRYRRTTIITVVVLCWALATLFSSLATGLVVFFLIRMFLAASEGFYGPVSGSLLADFYPPASRPKAYGWKGLAPYLGGLGTVVGGVLAQHFGWRAAFVIAAVPGLVVAAICWRLKEPPRGLLDRLAAGLPAEAAPAEGGAPHPRPDFRRQIRQVPTIPTIALLSLALSAVGFGLAGIFYWLPTLIHRDYGVREGAAASVSGLVTVTGVMIGVLTGTWLGRRWHERRKAGRLLVGGGGIAIGGTGLALAVSMPVLGGLAALLLISVAFMAMAIPNLTASIADVLDASSRGVGFALVQLLGTAGLAFGPFVVGMISDRTGSMATAMYVPTVPLLLGGALTITARLTFDRDRIRALGR</sequence>
<keyword evidence="3 6" id="KW-0812">Transmembrane</keyword>
<protein>
    <submittedName>
        <fullName evidence="8">MFS family permease</fullName>
    </submittedName>
</protein>
<dbReference type="PANTHER" id="PTHR23505">
    <property type="entry name" value="SPINSTER"/>
    <property type="match status" value="1"/>
</dbReference>
<feature type="transmembrane region" description="Helical" evidence="6">
    <location>
        <begin position="54"/>
        <end position="74"/>
    </location>
</feature>
<evidence type="ECO:0000256" key="5">
    <source>
        <dbReference type="ARBA" id="ARBA00023136"/>
    </source>
</evidence>
<feature type="transmembrane region" description="Helical" evidence="6">
    <location>
        <begin position="305"/>
        <end position="325"/>
    </location>
</feature>
<comment type="caution">
    <text evidence="8">The sequence shown here is derived from an EMBL/GenBank/DDBJ whole genome shotgun (WGS) entry which is preliminary data.</text>
</comment>
<evidence type="ECO:0000256" key="2">
    <source>
        <dbReference type="ARBA" id="ARBA00022448"/>
    </source>
</evidence>
<keyword evidence="2" id="KW-0813">Transport</keyword>
<dbReference type="Pfam" id="PF07690">
    <property type="entry name" value="MFS_1"/>
    <property type="match status" value="1"/>
</dbReference>
<keyword evidence="4 6" id="KW-1133">Transmembrane helix</keyword>
<evidence type="ECO:0000256" key="4">
    <source>
        <dbReference type="ARBA" id="ARBA00022989"/>
    </source>
</evidence>
<dbReference type="InterPro" id="IPR011701">
    <property type="entry name" value="MFS"/>
</dbReference>
<evidence type="ECO:0000256" key="1">
    <source>
        <dbReference type="ARBA" id="ARBA00004651"/>
    </source>
</evidence>
<feature type="transmembrane region" description="Helical" evidence="6">
    <location>
        <begin position="165"/>
        <end position="188"/>
    </location>
</feature>
<dbReference type="SUPFAM" id="SSF103473">
    <property type="entry name" value="MFS general substrate transporter"/>
    <property type="match status" value="1"/>
</dbReference>
<dbReference type="GO" id="GO:0005886">
    <property type="term" value="C:plasma membrane"/>
    <property type="evidence" value="ECO:0007669"/>
    <property type="project" value="UniProtKB-SubCell"/>
</dbReference>
<dbReference type="PROSITE" id="PS50850">
    <property type="entry name" value="MFS"/>
    <property type="match status" value="1"/>
</dbReference>
<feature type="domain" description="Major facilitator superfamily (MFS) profile" evidence="7">
    <location>
        <begin position="16"/>
        <end position="420"/>
    </location>
</feature>
<organism evidence="8 9">
    <name type="scientific">Actinomadura viridis</name>
    <dbReference type="NCBI Taxonomy" id="58110"/>
    <lineage>
        <taxon>Bacteria</taxon>
        <taxon>Bacillati</taxon>
        <taxon>Actinomycetota</taxon>
        <taxon>Actinomycetes</taxon>
        <taxon>Streptosporangiales</taxon>
        <taxon>Thermomonosporaceae</taxon>
        <taxon>Actinomadura</taxon>
    </lineage>
</organism>
<feature type="transmembrane region" description="Helical" evidence="6">
    <location>
        <begin position="231"/>
        <end position="255"/>
    </location>
</feature>
<feature type="transmembrane region" description="Helical" evidence="6">
    <location>
        <begin position="331"/>
        <end position="351"/>
    </location>
</feature>
<dbReference type="EMBL" id="JADOUA010000001">
    <property type="protein sequence ID" value="MBG6091721.1"/>
    <property type="molecule type" value="Genomic_DNA"/>
</dbReference>
<comment type="subcellular location">
    <subcellularLocation>
        <location evidence="1">Cell membrane</location>
        <topology evidence="1">Multi-pass membrane protein</topology>
    </subcellularLocation>
</comment>
<feature type="transmembrane region" description="Helical" evidence="6">
    <location>
        <begin position="399"/>
        <end position="419"/>
    </location>
</feature>
<keyword evidence="5 6" id="KW-0472">Membrane</keyword>
<evidence type="ECO:0000313" key="9">
    <source>
        <dbReference type="Proteomes" id="UP000614047"/>
    </source>
</evidence>
<dbReference type="GO" id="GO:0022857">
    <property type="term" value="F:transmembrane transporter activity"/>
    <property type="evidence" value="ECO:0007669"/>
    <property type="project" value="InterPro"/>
</dbReference>
<dbReference type="PANTHER" id="PTHR23505:SF52">
    <property type="entry name" value="MAJOR FACILITATOR SUPERFAMILY PROTEIN"/>
    <property type="match status" value="1"/>
</dbReference>
<proteinExistence type="predicted"/>
<evidence type="ECO:0000313" key="8">
    <source>
        <dbReference type="EMBL" id="MBG6091721.1"/>
    </source>
</evidence>
<reference evidence="8" key="1">
    <citation type="submission" date="2020-11" db="EMBL/GenBank/DDBJ databases">
        <title>Sequencing the genomes of 1000 actinobacteria strains.</title>
        <authorList>
            <person name="Klenk H.-P."/>
        </authorList>
    </citation>
    <scope>NUCLEOTIDE SEQUENCE</scope>
    <source>
        <strain evidence="8">DSM 43175</strain>
    </source>
</reference>
<evidence type="ECO:0000256" key="6">
    <source>
        <dbReference type="SAM" id="Phobius"/>
    </source>
</evidence>
<name>A0A931DQ41_9ACTN</name>
<evidence type="ECO:0000256" key="3">
    <source>
        <dbReference type="ARBA" id="ARBA00022692"/>
    </source>
</evidence>
<dbReference type="InterPro" id="IPR044770">
    <property type="entry name" value="MFS_spinster-like"/>
</dbReference>
<dbReference type="Proteomes" id="UP000614047">
    <property type="component" value="Unassembled WGS sequence"/>
</dbReference>
<feature type="transmembrane region" description="Helical" evidence="6">
    <location>
        <begin position="81"/>
        <end position="109"/>
    </location>
</feature>
<evidence type="ECO:0000259" key="7">
    <source>
        <dbReference type="PROSITE" id="PS50850"/>
    </source>
</evidence>
<dbReference type="InterPro" id="IPR020846">
    <property type="entry name" value="MFS_dom"/>
</dbReference>
<dbReference type="Gene3D" id="1.20.1250.20">
    <property type="entry name" value="MFS general substrate transporter like domains"/>
    <property type="match status" value="1"/>
</dbReference>
<keyword evidence="9" id="KW-1185">Reference proteome</keyword>
<gene>
    <name evidence="8" type="ORF">IW256_005834</name>
</gene>